<keyword evidence="1" id="KW-0812">Transmembrane</keyword>
<evidence type="ECO:0000313" key="4">
    <source>
        <dbReference type="Proteomes" id="UP000214566"/>
    </source>
</evidence>
<protein>
    <recommendedName>
        <fullName evidence="1">Inner membrane protein YccF</fullName>
    </recommendedName>
</protein>
<keyword evidence="1" id="KW-0997">Cell inner membrane</keyword>
<dbReference type="Proteomes" id="UP000214566">
    <property type="component" value="Unassembled WGS sequence"/>
</dbReference>
<accession>A0A238D7Y1</accession>
<evidence type="ECO:0000259" key="2">
    <source>
        <dbReference type="Pfam" id="PF03733"/>
    </source>
</evidence>
<sequence>MRLIGNIVWLIFGGLYMGLAWWLAALLCALSIVGIPWAIAAFRIGAFSFWPFGRRIADKPGGAMAATFGALGNLVWALLFGWWLALGHLLSAALCAITIIGIPFALQHIKLAGLSFLPYGKDIVPIMP</sequence>
<dbReference type="InterPro" id="IPR052937">
    <property type="entry name" value="Inner_membrane_protein"/>
</dbReference>
<dbReference type="InterPro" id="IPR005185">
    <property type="entry name" value="YccF"/>
</dbReference>
<gene>
    <name evidence="3" type="ORF">THIARS_71043</name>
</gene>
<dbReference type="PANTHER" id="PTHR42903:SF1">
    <property type="entry name" value="INNER MEMBRANE PROTEIN YCCF"/>
    <property type="match status" value="1"/>
</dbReference>
<feature type="transmembrane region" description="Helical" evidence="1">
    <location>
        <begin position="30"/>
        <end position="50"/>
    </location>
</feature>
<feature type="domain" description="Inner membrane component" evidence="2">
    <location>
        <begin position="71"/>
        <end position="121"/>
    </location>
</feature>
<keyword evidence="1" id="KW-1133">Transmembrane helix</keyword>
<proteinExistence type="predicted"/>
<dbReference type="RefSeq" id="WP_094161506.1">
    <property type="nucleotide sequence ID" value="NZ_LT592171.1"/>
</dbReference>
<name>A0A238D7Y1_THIDL</name>
<dbReference type="OrthoDB" id="3238663at2"/>
<dbReference type="NCBIfam" id="NF008741">
    <property type="entry name" value="PRK11770.1-3"/>
    <property type="match status" value="1"/>
</dbReference>
<dbReference type="PIRSF" id="PIRSF028777">
    <property type="entry name" value="UCP028777"/>
    <property type="match status" value="1"/>
</dbReference>
<keyword evidence="4" id="KW-1185">Reference proteome</keyword>
<dbReference type="EMBL" id="FLMQ01000056">
    <property type="protein sequence ID" value="SBP89423.1"/>
    <property type="molecule type" value="Genomic_DNA"/>
</dbReference>
<organism evidence="3 4">
    <name type="scientific">Thiomonas delicata</name>
    <name type="common">Thiomonas cuprina</name>
    <dbReference type="NCBI Taxonomy" id="364030"/>
    <lineage>
        <taxon>Bacteria</taxon>
        <taxon>Pseudomonadati</taxon>
        <taxon>Pseudomonadota</taxon>
        <taxon>Betaproteobacteria</taxon>
        <taxon>Burkholderiales</taxon>
        <taxon>Thiomonas</taxon>
    </lineage>
</organism>
<dbReference type="GO" id="GO:0005886">
    <property type="term" value="C:plasma membrane"/>
    <property type="evidence" value="ECO:0007669"/>
    <property type="project" value="UniProtKB-SubCell"/>
</dbReference>
<feature type="transmembrane region" description="Helical" evidence="1">
    <location>
        <begin position="62"/>
        <end position="83"/>
    </location>
</feature>
<reference evidence="3 4" key="1">
    <citation type="submission" date="2016-06" db="EMBL/GenBank/DDBJ databases">
        <authorList>
            <person name="Kjaerup R.B."/>
            <person name="Dalgaard T.S."/>
            <person name="Juul-Madsen H.R."/>
        </authorList>
    </citation>
    <scope>NUCLEOTIDE SEQUENCE [LARGE SCALE GENOMIC DNA]</scope>
    <source>
        <strain evidence="3 4">DSM 16361</strain>
    </source>
</reference>
<dbReference type="AlphaFoldDB" id="A0A238D7Y1"/>
<comment type="subcellular location">
    <subcellularLocation>
        <location evidence="1">Cell inner membrane</location>
        <topology evidence="1">Multi-pass membrane protein</topology>
    </subcellularLocation>
</comment>
<keyword evidence="1" id="KW-0472">Membrane</keyword>
<dbReference type="NCBIfam" id="NF008740">
    <property type="entry name" value="PRK11770.1-2"/>
    <property type="match status" value="1"/>
</dbReference>
<keyword evidence="1" id="KW-1003">Cell membrane</keyword>
<evidence type="ECO:0000313" key="3">
    <source>
        <dbReference type="EMBL" id="SBP89423.1"/>
    </source>
</evidence>
<evidence type="ECO:0000256" key="1">
    <source>
        <dbReference type="PIRNR" id="PIRNR028777"/>
    </source>
</evidence>
<dbReference type="PANTHER" id="PTHR42903">
    <property type="entry name" value="INNER MEMBRANE PROTEIN YCCF"/>
    <property type="match status" value="1"/>
</dbReference>
<feature type="transmembrane region" description="Helical" evidence="1">
    <location>
        <begin position="89"/>
        <end position="106"/>
    </location>
</feature>
<feature type="domain" description="Inner membrane component" evidence="2">
    <location>
        <begin position="4"/>
        <end position="54"/>
    </location>
</feature>
<dbReference type="Pfam" id="PF03733">
    <property type="entry name" value="YccF"/>
    <property type="match status" value="2"/>
</dbReference>
<dbReference type="InterPro" id="IPR031308">
    <property type="entry name" value="UCP028777"/>
</dbReference>